<evidence type="ECO:0000313" key="2">
    <source>
        <dbReference type="Proteomes" id="UP000825179"/>
    </source>
</evidence>
<evidence type="ECO:0000313" key="1">
    <source>
        <dbReference type="EMBL" id="QZT32517.1"/>
    </source>
</evidence>
<name>A0A8X8I1Z2_CALTT</name>
<organism evidence="1 2">
    <name type="scientific">Caldalkalibacillus thermarum (strain TA2.A1)</name>
    <dbReference type="NCBI Taxonomy" id="986075"/>
    <lineage>
        <taxon>Bacteria</taxon>
        <taxon>Bacillati</taxon>
        <taxon>Bacillota</taxon>
        <taxon>Bacilli</taxon>
        <taxon>Bacillales</taxon>
        <taxon>Bacillaceae</taxon>
        <taxon>Caldalkalibacillus</taxon>
    </lineage>
</organism>
<proteinExistence type="predicted"/>
<sequence length="60" mass="7085">MPDRGYLVLLMDEEDKELYVPREQMPGELQEGSGDTVFVKWHFLTHLKLLANHLPKDMSW</sequence>
<dbReference type="Proteomes" id="UP000825179">
    <property type="component" value="Chromosome"/>
</dbReference>
<accession>A0A8X8I1Z2</accession>
<dbReference type="EMBL" id="CP082237">
    <property type="protein sequence ID" value="QZT32517.1"/>
    <property type="molecule type" value="Genomic_DNA"/>
</dbReference>
<gene>
    <name evidence="1" type="ORF">HUR95_08820</name>
</gene>
<protein>
    <submittedName>
        <fullName evidence="1">DUF3006 domain-containing protein</fullName>
    </submittedName>
</protein>
<reference evidence="1 2" key="1">
    <citation type="journal article" date="2020" name="Extremophiles">
        <title>Genomic analysis of Caldalkalibacillus thermarum TA2.A1 reveals aerobic alkaliphilic metabolism and evolutionary hallmarks linking alkaliphilic bacteria and plant life.</title>
        <authorList>
            <person name="de Jong S.I."/>
            <person name="van den Broek M.A."/>
            <person name="Merkel A.Y."/>
            <person name="de la Torre Cortes P."/>
            <person name="Kalamorz F."/>
            <person name="Cook G.M."/>
            <person name="van Loosdrecht M.C.M."/>
            <person name="McMillan D.G.G."/>
        </authorList>
    </citation>
    <scope>NUCLEOTIDE SEQUENCE [LARGE SCALE GENOMIC DNA]</scope>
    <source>
        <strain evidence="1 2">TA2.A1</strain>
    </source>
</reference>
<dbReference type="AlphaFoldDB" id="A0A8X8I1Z2"/>
<dbReference type="RefSeq" id="WP_139023972.1">
    <property type="nucleotide sequence ID" value="NZ_AFCE01000095.1"/>
</dbReference>
<dbReference type="KEGG" id="cthu:HUR95_08820"/>
<keyword evidence="2" id="KW-1185">Reference proteome</keyword>